<organism evidence="1 2">
    <name type="scientific">Piloderma croceum (strain F 1598)</name>
    <dbReference type="NCBI Taxonomy" id="765440"/>
    <lineage>
        <taxon>Eukaryota</taxon>
        <taxon>Fungi</taxon>
        <taxon>Dikarya</taxon>
        <taxon>Basidiomycota</taxon>
        <taxon>Agaricomycotina</taxon>
        <taxon>Agaricomycetes</taxon>
        <taxon>Agaricomycetidae</taxon>
        <taxon>Atheliales</taxon>
        <taxon>Atheliaceae</taxon>
        <taxon>Piloderma</taxon>
    </lineage>
</organism>
<dbReference type="HOGENOM" id="CLU_2334418_0_0_1"/>
<dbReference type="InParanoid" id="A0A0C3AUU1"/>
<keyword evidence="2" id="KW-1185">Reference proteome</keyword>
<sequence>MKLALIKHLIRSEPGPNRFLLGIGTQEGLANLFGRMLSQSSICGVRFTRNRAAELDVGYHSCLGQTFHFRCTTMVKWKDLLSNLLALAIQDVVTFDTC</sequence>
<evidence type="ECO:0000313" key="1">
    <source>
        <dbReference type="EMBL" id="KIM77693.1"/>
    </source>
</evidence>
<dbReference type="AlphaFoldDB" id="A0A0C3AUU1"/>
<accession>A0A0C3AUU1</accession>
<name>A0A0C3AUU1_PILCF</name>
<dbReference type="EMBL" id="KN833022">
    <property type="protein sequence ID" value="KIM77693.1"/>
    <property type="molecule type" value="Genomic_DNA"/>
</dbReference>
<evidence type="ECO:0000313" key="2">
    <source>
        <dbReference type="Proteomes" id="UP000054166"/>
    </source>
</evidence>
<dbReference type="Proteomes" id="UP000054166">
    <property type="component" value="Unassembled WGS sequence"/>
</dbReference>
<gene>
    <name evidence="1" type="ORF">PILCRDRAFT_612919</name>
</gene>
<protein>
    <submittedName>
        <fullName evidence="1">Uncharacterized protein</fullName>
    </submittedName>
</protein>
<reference evidence="2" key="2">
    <citation type="submission" date="2015-01" db="EMBL/GenBank/DDBJ databases">
        <title>Evolutionary Origins and Diversification of the Mycorrhizal Mutualists.</title>
        <authorList>
            <consortium name="DOE Joint Genome Institute"/>
            <consortium name="Mycorrhizal Genomics Consortium"/>
            <person name="Kohler A."/>
            <person name="Kuo A."/>
            <person name="Nagy L.G."/>
            <person name="Floudas D."/>
            <person name="Copeland A."/>
            <person name="Barry K.W."/>
            <person name="Cichocki N."/>
            <person name="Veneault-Fourrey C."/>
            <person name="LaButti K."/>
            <person name="Lindquist E.A."/>
            <person name="Lipzen A."/>
            <person name="Lundell T."/>
            <person name="Morin E."/>
            <person name="Murat C."/>
            <person name="Riley R."/>
            <person name="Ohm R."/>
            <person name="Sun H."/>
            <person name="Tunlid A."/>
            <person name="Henrissat B."/>
            <person name="Grigoriev I.V."/>
            <person name="Hibbett D.S."/>
            <person name="Martin F."/>
        </authorList>
    </citation>
    <scope>NUCLEOTIDE SEQUENCE [LARGE SCALE GENOMIC DNA]</scope>
    <source>
        <strain evidence="2">F 1598</strain>
    </source>
</reference>
<proteinExistence type="predicted"/>
<reference evidence="1 2" key="1">
    <citation type="submission" date="2014-04" db="EMBL/GenBank/DDBJ databases">
        <authorList>
            <consortium name="DOE Joint Genome Institute"/>
            <person name="Kuo A."/>
            <person name="Tarkka M."/>
            <person name="Buscot F."/>
            <person name="Kohler A."/>
            <person name="Nagy L.G."/>
            <person name="Floudas D."/>
            <person name="Copeland A."/>
            <person name="Barry K.W."/>
            <person name="Cichocki N."/>
            <person name="Veneault-Fourrey C."/>
            <person name="LaButti K."/>
            <person name="Lindquist E.A."/>
            <person name="Lipzen A."/>
            <person name="Lundell T."/>
            <person name="Morin E."/>
            <person name="Murat C."/>
            <person name="Sun H."/>
            <person name="Tunlid A."/>
            <person name="Henrissat B."/>
            <person name="Grigoriev I.V."/>
            <person name="Hibbett D.S."/>
            <person name="Martin F."/>
            <person name="Nordberg H.P."/>
            <person name="Cantor M.N."/>
            <person name="Hua S.X."/>
        </authorList>
    </citation>
    <scope>NUCLEOTIDE SEQUENCE [LARGE SCALE GENOMIC DNA]</scope>
    <source>
        <strain evidence="1 2">F 1598</strain>
    </source>
</reference>